<keyword evidence="5 10" id="KW-0133">Cell shape</keyword>
<comment type="caution">
    <text evidence="10">Lacks conserved residue(s) required for the propagation of feature annotation.</text>
</comment>
<dbReference type="UniPathway" id="UPA00219"/>
<comment type="pathway">
    <text evidence="10">Cell wall biogenesis; peptidoglycan biosynthesis.</text>
</comment>
<keyword evidence="11" id="KW-1133">Transmembrane helix</keyword>
<dbReference type="AlphaFoldDB" id="A0A0G0FW95"/>
<keyword evidence="6 10" id="KW-0573">Peptidoglycan synthesis</keyword>
<evidence type="ECO:0000256" key="3">
    <source>
        <dbReference type="ARBA" id="ARBA00022676"/>
    </source>
</evidence>
<feature type="transmembrane region" description="Helical" evidence="11">
    <location>
        <begin position="44"/>
        <end position="61"/>
    </location>
</feature>
<keyword evidence="11" id="KW-0812">Transmembrane</keyword>
<evidence type="ECO:0000256" key="6">
    <source>
        <dbReference type="ARBA" id="ARBA00022984"/>
    </source>
</evidence>
<evidence type="ECO:0000256" key="1">
    <source>
        <dbReference type="ARBA" id="ARBA00022475"/>
    </source>
</evidence>
<dbReference type="PATRIC" id="fig|1619010.3.peg.56"/>
<dbReference type="GO" id="GO:0005975">
    <property type="term" value="P:carbohydrate metabolic process"/>
    <property type="evidence" value="ECO:0007669"/>
    <property type="project" value="InterPro"/>
</dbReference>
<organism evidence="14 15">
    <name type="scientific">Candidatus Wolfebacteria bacterium GW2011_GWC1_37_10</name>
    <dbReference type="NCBI Taxonomy" id="1619010"/>
    <lineage>
        <taxon>Bacteria</taxon>
        <taxon>Candidatus Wolfeibacteriota</taxon>
    </lineage>
</organism>
<feature type="transmembrane region" description="Helical" evidence="11">
    <location>
        <begin position="73"/>
        <end position="94"/>
    </location>
</feature>
<dbReference type="Proteomes" id="UP000034044">
    <property type="component" value="Unassembled WGS sequence"/>
</dbReference>
<evidence type="ECO:0000256" key="8">
    <source>
        <dbReference type="ARBA" id="ARBA00023306"/>
    </source>
</evidence>
<dbReference type="EMBL" id="LBSR01000002">
    <property type="protein sequence ID" value="KKQ23283.1"/>
    <property type="molecule type" value="Genomic_DNA"/>
</dbReference>
<dbReference type="PANTHER" id="PTHR21015:SF22">
    <property type="entry name" value="GLYCOSYLTRANSFERASE"/>
    <property type="match status" value="1"/>
</dbReference>
<gene>
    <name evidence="10" type="primary">murG</name>
    <name evidence="14" type="ORF">US36_C0002G0008</name>
</gene>
<proteinExistence type="inferred from homology"/>
<evidence type="ECO:0000259" key="12">
    <source>
        <dbReference type="Pfam" id="PF03033"/>
    </source>
</evidence>
<feature type="binding site" evidence="10">
    <location>
        <position position="174"/>
    </location>
    <ligand>
        <name>UDP-N-acetyl-alpha-D-glucosamine</name>
        <dbReference type="ChEBI" id="CHEBI:57705"/>
    </ligand>
</feature>
<comment type="subcellular location">
    <subcellularLocation>
        <location evidence="10">Cell membrane</location>
        <topology evidence="10">Peripheral membrane protein</topology>
        <orientation evidence="10">Cytoplasmic side</orientation>
    </subcellularLocation>
</comment>
<keyword evidence="3 10" id="KW-0328">Glycosyltransferase</keyword>
<evidence type="ECO:0000313" key="15">
    <source>
        <dbReference type="Proteomes" id="UP000034044"/>
    </source>
</evidence>
<feature type="domain" description="Glycosyltransferase family 28 N-terminal" evidence="12">
    <location>
        <begin position="4"/>
        <end position="144"/>
    </location>
</feature>
<dbReference type="InterPro" id="IPR004276">
    <property type="entry name" value="GlycoTrans_28_N"/>
</dbReference>
<keyword evidence="4 10" id="KW-0808">Transferase</keyword>
<dbReference type="GO" id="GO:0051301">
    <property type="term" value="P:cell division"/>
    <property type="evidence" value="ECO:0007669"/>
    <property type="project" value="UniProtKB-KW"/>
</dbReference>
<keyword evidence="8 10" id="KW-0131">Cell cycle</keyword>
<dbReference type="GO" id="GO:0050511">
    <property type="term" value="F:undecaprenyldiphospho-muramoylpentapeptide beta-N-acetylglucosaminyltransferase activity"/>
    <property type="evidence" value="ECO:0007669"/>
    <property type="project" value="UniProtKB-UniRule"/>
</dbReference>
<dbReference type="InterPro" id="IPR007235">
    <property type="entry name" value="Glyco_trans_28_C"/>
</dbReference>
<protein>
    <recommendedName>
        <fullName evidence="10">UDP-N-acetylglucosamine--N-acetylmuramyl-(pentapeptide) pyrophosphoryl-undecaprenol N-acetylglucosamine transferase</fullName>
        <ecNumber evidence="10">2.4.1.227</ecNumber>
    </recommendedName>
    <alternativeName>
        <fullName evidence="10">Undecaprenyl-PP-MurNAc-pentapeptide-UDPGlcNAc GlcNAc transferase</fullName>
    </alternativeName>
</protein>
<sequence>MIRILFTGGGTGGHIYPILAVAEELQIRSSKNNLDLRYFGSAGNYQYILATNGILVSNIISVKFRRYFDLRNFLDILIFPISLIQAFWKVFWFMPGVLFSKGGPGALPVVLACKFYRIPIIIHESDSIPGFSNQISARFADRIAVSFNEALEFFVNKYGEKIKEKIALIGNPIRRSLFGKDIIESKAAKGIFGFDYEKPLILVLGGSQGAARINDFILEVAPELIKNGFQILHQTGAKNFENVKNEMNLVFQNLLEQKGSYKIVPYFEKDLKDAYVAADLVVSRAGSGSIFEIAAFGKPAILIPIPKEIVGEHQIKNAYEYAKSGAAVVIEEDNLKAGIFMVQLKKIFSDLNILNSMAQSAKNFSRSNAAKIIAEEIIKITS</sequence>
<dbReference type="GO" id="GO:0071555">
    <property type="term" value="P:cell wall organization"/>
    <property type="evidence" value="ECO:0007669"/>
    <property type="project" value="UniProtKB-KW"/>
</dbReference>
<dbReference type="CDD" id="cd03785">
    <property type="entry name" value="GT28_MurG"/>
    <property type="match status" value="1"/>
</dbReference>
<feature type="domain" description="Glycosyl transferase family 28 C-terminal" evidence="13">
    <location>
        <begin position="201"/>
        <end position="370"/>
    </location>
</feature>
<evidence type="ECO:0000256" key="10">
    <source>
        <dbReference type="HAMAP-Rule" id="MF_00033"/>
    </source>
</evidence>
<keyword evidence="2 10" id="KW-0132">Cell division</keyword>
<dbReference type="GO" id="GO:0008360">
    <property type="term" value="P:regulation of cell shape"/>
    <property type="evidence" value="ECO:0007669"/>
    <property type="project" value="UniProtKB-KW"/>
</dbReference>
<feature type="binding site" evidence="10">
    <location>
        <position position="207"/>
    </location>
    <ligand>
        <name>UDP-N-acetyl-alpha-D-glucosamine</name>
        <dbReference type="ChEBI" id="CHEBI:57705"/>
    </ligand>
</feature>
<evidence type="ECO:0000256" key="5">
    <source>
        <dbReference type="ARBA" id="ARBA00022960"/>
    </source>
</evidence>
<keyword evidence="1 10" id="KW-1003">Cell membrane</keyword>
<evidence type="ECO:0000256" key="9">
    <source>
        <dbReference type="ARBA" id="ARBA00023316"/>
    </source>
</evidence>
<keyword evidence="7 10" id="KW-0472">Membrane</keyword>
<reference evidence="14 15" key="1">
    <citation type="journal article" date="2015" name="Nature">
        <title>rRNA introns, odd ribosomes, and small enigmatic genomes across a large radiation of phyla.</title>
        <authorList>
            <person name="Brown C.T."/>
            <person name="Hug L.A."/>
            <person name="Thomas B.C."/>
            <person name="Sharon I."/>
            <person name="Castelle C.J."/>
            <person name="Singh A."/>
            <person name="Wilkins M.J."/>
            <person name="Williams K.H."/>
            <person name="Banfield J.F."/>
        </authorList>
    </citation>
    <scope>NUCLEOTIDE SEQUENCE [LARGE SCALE GENOMIC DNA]</scope>
</reference>
<dbReference type="HAMAP" id="MF_00033">
    <property type="entry name" value="MurG"/>
    <property type="match status" value="1"/>
</dbReference>
<comment type="caution">
    <text evidence="14">The sequence shown here is derived from an EMBL/GenBank/DDBJ whole genome shotgun (WGS) entry which is preliminary data.</text>
</comment>
<comment type="catalytic activity">
    <reaction evidence="10">
        <text>di-trans,octa-cis-undecaprenyl diphospho-N-acetyl-alpha-D-muramoyl-L-alanyl-D-glutamyl-meso-2,6-diaminopimeloyl-D-alanyl-D-alanine + UDP-N-acetyl-alpha-D-glucosamine = di-trans,octa-cis-undecaprenyl diphospho-[N-acetyl-alpha-D-glucosaminyl-(1-&gt;4)]-N-acetyl-alpha-D-muramoyl-L-alanyl-D-glutamyl-meso-2,6-diaminopimeloyl-D-alanyl-D-alanine + UDP + H(+)</text>
        <dbReference type="Rhea" id="RHEA:31227"/>
        <dbReference type="ChEBI" id="CHEBI:15378"/>
        <dbReference type="ChEBI" id="CHEBI:57705"/>
        <dbReference type="ChEBI" id="CHEBI:58223"/>
        <dbReference type="ChEBI" id="CHEBI:61387"/>
        <dbReference type="ChEBI" id="CHEBI:61388"/>
        <dbReference type="EC" id="2.4.1.227"/>
    </reaction>
</comment>
<dbReference type="Pfam" id="PF04101">
    <property type="entry name" value="Glyco_tran_28_C"/>
    <property type="match status" value="1"/>
</dbReference>
<dbReference type="InterPro" id="IPR006009">
    <property type="entry name" value="GlcNAc_MurG"/>
</dbReference>
<comment type="similarity">
    <text evidence="10">Belongs to the glycosyltransferase 28 family. MurG subfamily.</text>
</comment>
<evidence type="ECO:0000256" key="11">
    <source>
        <dbReference type="SAM" id="Phobius"/>
    </source>
</evidence>
<evidence type="ECO:0000313" key="14">
    <source>
        <dbReference type="EMBL" id="KKQ23283.1"/>
    </source>
</evidence>
<accession>A0A0G0FW95</accession>
<feature type="binding site" evidence="10">
    <location>
        <position position="314"/>
    </location>
    <ligand>
        <name>UDP-N-acetyl-alpha-D-glucosamine</name>
        <dbReference type="ChEBI" id="CHEBI:57705"/>
    </ligand>
</feature>
<evidence type="ECO:0000256" key="4">
    <source>
        <dbReference type="ARBA" id="ARBA00022679"/>
    </source>
</evidence>
<evidence type="ECO:0000259" key="13">
    <source>
        <dbReference type="Pfam" id="PF04101"/>
    </source>
</evidence>
<feature type="binding site" evidence="10">
    <location>
        <begin position="11"/>
        <end position="13"/>
    </location>
    <ligand>
        <name>UDP-N-acetyl-alpha-D-glucosamine</name>
        <dbReference type="ChEBI" id="CHEBI:57705"/>
    </ligand>
</feature>
<comment type="function">
    <text evidence="10">Cell wall formation. Catalyzes the transfer of a GlcNAc subunit on undecaprenyl-pyrophosphoryl-MurNAc-pentapeptide (lipid intermediate I) to form undecaprenyl-pyrophosphoryl-MurNAc-(pentapeptide)GlcNAc (lipid intermediate II).</text>
</comment>
<dbReference type="Gene3D" id="3.40.50.2000">
    <property type="entry name" value="Glycogen Phosphorylase B"/>
    <property type="match status" value="2"/>
</dbReference>
<evidence type="ECO:0000256" key="7">
    <source>
        <dbReference type="ARBA" id="ARBA00023136"/>
    </source>
</evidence>
<dbReference type="SUPFAM" id="SSF53756">
    <property type="entry name" value="UDP-Glycosyltransferase/glycogen phosphorylase"/>
    <property type="match status" value="1"/>
</dbReference>
<keyword evidence="9 10" id="KW-0961">Cell wall biogenesis/degradation</keyword>
<dbReference type="PANTHER" id="PTHR21015">
    <property type="entry name" value="UDP-N-ACETYLGLUCOSAMINE--N-ACETYLMURAMYL-(PENTAPEPTIDE) PYROPHOSPHORYL-UNDECAPRENOL N-ACETYLGLUCOSAMINE TRANSFERASE 1"/>
    <property type="match status" value="1"/>
</dbReference>
<name>A0A0G0FW95_9BACT</name>
<dbReference type="GO" id="GO:0009252">
    <property type="term" value="P:peptidoglycan biosynthetic process"/>
    <property type="evidence" value="ECO:0007669"/>
    <property type="project" value="UniProtKB-UniRule"/>
</dbReference>
<dbReference type="GO" id="GO:0051991">
    <property type="term" value="F:UDP-N-acetyl-D-glucosamine:N-acetylmuramoyl-L-alanyl-D-glutamyl-meso-2,6-diaminopimelyl-D-alanyl-D-alanine-diphosphoundecaprenol 4-beta-N-acetylglucosaminlytransferase activity"/>
    <property type="evidence" value="ECO:0007669"/>
    <property type="project" value="RHEA"/>
</dbReference>
<dbReference type="GO" id="GO:0005886">
    <property type="term" value="C:plasma membrane"/>
    <property type="evidence" value="ECO:0007669"/>
    <property type="project" value="UniProtKB-SubCell"/>
</dbReference>
<evidence type="ECO:0000256" key="2">
    <source>
        <dbReference type="ARBA" id="ARBA00022618"/>
    </source>
</evidence>
<dbReference type="Pfam" id="PF03033">
    <property type="entry name" value="Glyco_transf_28"/>
    <property type="match status" value="1"/>
</dbReference>
<dbReference type="EC" id="2.4.1.227" evidence="10"/>